<evidence type="ECO:0000313" key="1">
    <source>
        <dbReference type="EMBL" id="QNT70884.1"/>
    </source>
</evidence>
<proteinExistence type="predicted"/>
<organism evidence="1 2">
    <name type="scientific">Defluviicoccus vanus</name>
    <dbReference type="NCBI Taxonomy" id="111831"/>
    <lineage>
        <taxon>Bacteria</taxon>
        <taxon>Pseudomonadati</taxon>
        <taxon>Pseudomonadota</taxon>
        <taxon>Alphaproteobacteria</taxon>
        <taxon>Rhodospirillales</taxon>
        <taxon>Rhodospirillaceae</taxon>
        <taxon>Defluviicoccus</taxon>
    </lineage>
</organism>
<reference evidence="1 2" key="1">
    <citation type="submission" date="2020-05" db="EMBL/GenBank/DDBJ databases">
        <title>Complete closed genome sequence of Defluviicoccus vanus.</title>
        <authorList>
            <person name="Bessarab I."/>
            <person name="Arumugam K."/>
            <person name="Maszenan A.M."/>
            <person name="Seviour R.J."/>
            <person name="Williams R.B."/>
        </authorList>
    </citation>
    <scope>NUCLEOTIDE SEQUENCE [LARGE SCALE GENOMIC DNA]</scope>
    <source>
        <strain evidence="1 2">Ben 114</strain>
    </source>
</reference>
<dbReference type="AlphaFoldDB" id="A0A7H1N598"/>
<dbReference type="Proteomes" id="UP000516369">
    <property type="component" value="Chromosome"/>
</dbReference>
<dbReference type="KEGG" id="dvn:HQ394_18145"/>
<keyword evidence="2" id="KW-1185">Reference proteome</keyword>
<protein>
    <submittedName>
        <fullName evidence="1">Uncharacterized protein</fullName>
    </submittedName>
</protein>
<dbReference type="EMBL" id="CP053923">
    <property type="protein sequence ID" value="QNT70884.1"/>
    <property type="molecule type" value="Genomic_DNA"/>
</dbReference>
<sequence length="97" mass="10271">MKSAAASCAINVVERIHVMAHVFEECAPHFGGSLIAVRGSASAAGAVADTNGAATAIVTKRSILAGEGAGWRTRNRPEDVTRKGNLPERADWFYCDR</sequence>
<name>A0A7H1N598_9PROT</name>
<accession>A0A7H1N598</accession>
<gene>
    <name evidence="1" type="ORF">HQ394_18145</name>
</gene>
<evidence type="ECO:0000313" key="2">
    <source>
        <dbReference type="Proteomes" id="UP000516369"/>
    </source>
</evidence>